<dbReference type="Proteomes" id="UP000053370">
    <property type="component" value="Unassembled WGS sequence"/>
</dbReference>
<feature type="binding site" evidence="9">
    <location>
        <position position="167"/>
    </location>
    <ligand>
        <name>FMN</name>
        <dbReference type="ChEBI" id="CHEBI:58210"/>
    </ligand>
</feature>
<feature type="binding site" evidence="9">
    <location>
        <position position="219"/>
    </location>
    <ligand>
        <name>FMN</name>
        <dbReference type="ChEBI" id="CHEBI:58210"/>
    </ligand>
</feature>
<comment type="similarity">
    <text evidence="3 9">Belongs to the dihydroorotate dehydrogenase family. Type 1 subfamily.</text>
</comment>
<dbReference type="NCBIfam" id="NF005574">
    <property type="entry name" value="PRK07259.1"/>
    <property type="match status" value="1"/>
</dbReference>
<dbReference type="InterPro" id="IPR024920">
    <property type="entry name" value="Dihydroorotate_DH_1"/>
</dbReference>
<keyword evidence="5 9" id="KW-0285">Flavoprotein</keyword>
<feature type="binding site" evidence="9">
    <location>
        <begin position="245"/>
        <end position="246"/>
    </location>
    <ligand>
        <name>FMN</name>
        <dbReference type="ChEBI" id="CHEBI:58210"/>
    </ligand>
</feature>
<keyword evidence="8 9" id="KW-0560">Oxidoreductase</keyword>
<name>A0A0K8PCI3_9CHLR</name>
<feature type="binding site" evidence="9">
    <location>
        <begin position="194"/>
        <end position="195"/>
    </location>
    <ligand>
        <name>substrate</name>
    </ligand>
</feature>
<feature type="binding site" evidence="9">
    <location>
        <position position="130"/>
    </location>
    <ligand>
        <name>FMN</name>
        <dbReference type="ChEBI" id="CHEBI:58210"/>
    </ligand>
</feature>
<dbReference type="EMBL" id="DF968180">
    <property type="protein sequence ID" value="GAP39855.1"/>
    <property type="molecule type" value="Genomic_DNA"/>
</dbReference>
<accession>A0A0K8PCI3</accession>
<dbReference type="PANTHER" id="PTHR48109">
    <property type="entry name" value="DIHYDROOROTATE DEHYDROGENASE (QUINONE), MITOCHONDRIAL-RELATED"/>
    <property type="match status" value="1"/>
</dbReference>
<dbReference type="HAMAP" id="MF_00224">
    <property type="entry name" value="DHO_dh_type1"/>
    <property type="match status" value="1"/>
</dbReference>
<feature type="binding site" evidence="9">
    <location>
        <position position="130"/>
    </location>
    <ligand>
        <name>substrate</name>
    </ligand>
</feature>
<evidence type="ECO:0000256" key="6">
    <source>
        <dbReference type="ARBA" id="ARBA00022643"/>
    </source>
</evidence>
<proteinExistence type="inferred from homology"/>
<dbReference type="GO" id="GO:0004152">
    <property type="term" value="F:dihydroorotate dehydrogenase activity"/>
    <property type="evidence" value="ECO:0007669"/>
    <property type="project" value="UniProtKB-UniRule"/>
</dbReference>
<dbReference type="OrthoDB" id="9794954at2"/>
<sequence length="308" mass="32965">MYKTDLSVQISTLQMKNPVMPASGAYDYFEDNADVFPMCTLGAIMLKSVHRYPRPGNKPPRIAEVTGGMLNSIGIPSIGIEEFLNKGMLEHYKTLNVPVVISISGGSPVDYVEICKMLEGNPFIDAIELNLSCPNVGTGLQLASDEVLLGRTVQSVRTVTSFPLIAKLSPNVTDIRKTAKISEECGADAVTVANTYMGMKIDIQTKKPVLGNIMGGLSGPAIKPITLHMVYQAYSVLNIPIIACGGIMCASDAIEYILAGATAVQVGAGNFVNPMLMKEVIEGIDDYLAKNGCQSLSDIRGIANCRKN</sequence>
<evidence type="ECO:0000256" key="4">
    <source>
        <dbReference type="ARBA" id="ARBA00022490"/>
    </source>
</evidence>
<evidence type="ECO:0000256" key="5">
    <source>
        <dbReference type="ARBA" id="ARBA00022630"/>
    </source>
</evidence>
<evidence type="ECO:0000256" key="7">
    <source>
        <dbReference type="ARBA" id="ARBA00022975"/>
    </source>
</evidence>
<feature type="active site" description="Nucleophile" evidence="9">
    <location>
        <position position="133"/>
    </location>
</feature>
<dbReference type="AlphaFoldDB" id="A0A0K8PCI3"/>
<dbReference type="EC" id="1.3.-.-" evidence="9"/>
<comment type="catalytic activity">
    <reaction evidence="9">
        <text>(S)-dihydroorotate + A = orotate + AH2</text>
        <dbReference type="Rhea" id="RHEA:18073"/>
        <dbReference type="ChEBI" id="CHEBI:13193"/>
        <dbReference type="ChEBI" id="CHEBI:17499"/>
        <dbReference type="ChEBI" id="CHEBI:30839"/>
        <dbReference type="ChEBI" id="CHEBI:30864"/>
    </reaction>
</comment>
<organism evidence="11">
    <name type="scientific">Flexilinea flocculi</name>
    <dbReference type="NCBI Taxonomy" id="1678840"/>
    <lineage>
        <taxon>Bacteria</taxon>
        <taxon>Bacillati</taxon>
        <taxon>Chloroflexota</taxon>
        <taxon>Anaerolineae</taxon>
        <taxon>Anaerolineales</taxon>
        <taxon>Anaerolineaceae</taxon>
        <taxon>Flexilinea</taxon>
    </lineage>
</organism>
<evidence type="ECO:0000256" key="9">
    <source>
        <dbReference type="HAMAP-Rule" id="MF_00224"/>
    </source>
</evidence>
<evidence type="ECO:0000256" key="1">
    <source>
        <dbReference type="ARBA" id="ARBA00004496"/>
    </source>
</evidence>
<dbReference type="RefSeq" id="WP_062278636.1">
    <property type="nucleotide sequence ID" value="NZ_DF968180.1"/>
</dbReference>
<keyword evidence="7 9" id="KW-0665">Pyrimidine biosynthesis</keyword>
<keyword evidence="12" id="KW-1185">Reference proteome</keyword>
<dbReference type="InterPro" id="IPR033888">
    <property type="entry name" value="DHOD_1B"/>
</dbReference>
<dbReference type="FunFam" id="3.20.20.70:FF:000027">
    <property type="entry name" value="Dihydropyrimidine dehydrogenase [NADP(+)]"/>
    <property type="match status" value="1"/>
</dbReference>
<protein>
    <recommendedName>
        <fullName evidence="9">Dihydroorotate dehydrogenase</fullName>
        <shortName evidence="9">DHOD</shortName>
        <shortName evidence="9">DHODase</shortName>
        <shortName evidence="9">DHOdehase</shortName>
        <ecNumber evidence="9">1.3.-.-</ecNumber>
    </recommendedName>
</protein>
<dbReference type="GO" id="GO:0044205">
    <property type="term" value="P:'de novo' UMP biosynthetic process"/>
    <property type="evidence" value="ECO:0007669"/>
    <property type="project" value="UniProtKB-UniRule"/>
</dbReference>
<feature type="binding site" evidence="9">
    <location>
        <position position="23"/>
    </location>
    <ligand>
        <name>FMN</name>
        <dbReference type="ChEBI" id="CHEBI:58210"/>
    </ligand>
</feature>
<reference evidence="11" key="1">
    <citation type="journal article" date="2015" name="Genome Announc.">
        <title>Draft Genome Sequence of Anaerolineae Strain TC1, a Novel Isolate from a Methanogenic Wastewater Treatment System.</title>
        <authorList>
            <person name="Matsuura N."/>
            <person name="Tourlousse D.M."/>
            <person name="Sun L."/>
            <person name="Toyonaga M."/>
            <person name="Kuroda K."/>
            <person name="Ohashi A."/>
            <person name="Cruz R."/>
            <person name="Yamaguchi T."/>
            <person name="Sekiguchi Y."/>
        </authorList>
    </citation>
    <scope>NUCLEOTIDE SEQUENCE [LARGE SCALE GENOMIC DNA]</scope>
    <source>
        <strain evidence="11">TC1</strain>
    </source>
</reference>
<evidence type="ECO:0000313" key="12">
    <source>
        <dbReference type="Proteomes" id="UP000053370"/>
    </source>
</evidence>
<feature type="domain" description="Dihydroorotate dehydrogenase catalytic" evidence="10">
    <location>
        <begin position="6"/>
        <end position="288"/>
    </location>
</feature>
<dbReference type="CDD" id="cd04740">
    <property type="entry name" value="DHOD_1B_like"/>
    <property type="match status" value="1"/>
</dbReference>
<dbReference type="Gene3D" id="3.20.20.70">
    <property type="entry name" value="Aldolase class I"/>
    <property type="match status" value="1"/>
</dbReference>
<dbReference type="PATRIC" id="fig|1678840.3.peg.966"/>
<comment type="caution">
    <text evidence="9">Lacks conserved residue(s) required for the propagation of feature annotation.</text>
</comment>
<dbReference type="InterPro" id="IPR012135">
    <property type="entry name" value="Dihydroorotate_DH_1_2"/>
</dbReference>
<feature type="binding site" evidence="9">
    <location>
        <position position="47"/>
    </location>
    <ligand>
        <name>substrate</name>
    </ligand>
</feature>
<comment type="function">
    <text evidence="9">Catalyzes the conversion of dihydroorotate to orotate.</text>
</comment>
<dbReference type="PANTHER" id="PTHR48109:SF1">
    <property type="entry name" value="DIHYDROOROTATE DEHYDROGENASE (FUMARATE)"/>
    <property type="match status" value="1"/>
</dbReference>
<dbReference type="Pfam" id="PF01180">
    <property type="entry name" value="DHO_dh"/>
    <property type="match status" value="1"/>
</dbReference>
<evidence type="ECO:0000313" key="11">
    <source>
        <dbReference type="EMBL" id="GAP39855.1"/>
    </source>
</evidence>
<comment type="cofactor">
    <cofactor evidence="9">
        <name>FMN</name>
        <dbReference type="ChEBI" id="CHEBI:58210"/>
    </cofactor>
    <text evidence="9">Binds 1 FMN per subunit.</text>
</comment>
<keyword evidence="6 9" id="KW-0288">FMN</keyword>
<evidence type="ECO:0000256" key="2">
    <source>
        <dbReference type="ARBA" id="ARBA00004725"/>
    </source>
</evidence>
<evidence type="ECO:0000256" key="3">
    <source>
        <dbReference type="ARBA" id="ARBA00008008"/>
    </source>
</evidence>
<evidence type="ECO:0000256" key="8">
    <source>
        <dbReference type="ARBA" id="ARBA00023002"/>
    </source>
</evidence>
<dbReference type="GO" id="GO:0006207">
    <property type="term" value="P:'de novo' pyrimidine nucleobase biosynthetic process"/>
    <property type="evidence" value="ECO:0007669"/>
    <property type="project" value="TreeGrafter"/>
</dbReference>
<dbReference type="UniPathway" id="UPA00070"/>
<dbReference type="NCBIfam" id="TIGR01037">
    <property type="entry name" value="pyrD_sub1_fam"/>
    <property type="match status" value="1"/>
</dbReference>
<dbReference type="GO" id="GO:0005737">
    <property type="term" value="C:cytoplasm"/>
    <property type="evidence" value="ECO:0007669"/>
    <property type="project" value="UniProtKB-SubCell"/>
</dbReference>
<dbReference type="InterPro" id="IPR013785">
    <property type="entry name" value="Aldolase_TIM"/>
</dbReference>
<dbReference type="InterPro" id="IPR049622">
    <property type="entry name" value="Dihydroorotate_DH_I"/>
</dbReference>
<dbReference type="SUPFAM" id="SSF51395">
    <property type="entry name" value="FMN-linked oxidoreductases"/>
    <property type="match status" value="1"/>
</dbReference>
<feature type="binding site" evidence="9">
    <location>
        <begin position="47"/>
        <end position="48"/>
    </location>
    <ligand>
        <name>FMN</name>
        <dbReference type="ChEBI" id="CHEBI:58210"/>
    </ligand>
</feature>
<comment type="pathway">
    <text evidence="2 9">Pyrimidine metabolism; UMP biosynthesis via de novo pathway.</text>
</comment>
<dbReference type="PIRSF" id="PIRSF000164">
    <property type="entry name" value="DHO_oxidase"/>
    <property type="match status" value="1"/>
</dbReference>
<dbReference type="InterPro" id="IPR005720">
    <property type="entry name" value="Dihydroorotate_DH_cat"/>
</dbReference>
<gene>
    <name evidence="9" type="primary">pyrD</name>
    <name evidence="11" type="ORF">ATC1_12392</name>
</gene>
<dbReference type="InterPro" id="IPR050074">
    <property type="entry name" value="DHO_dehydrogenase"/>
</dbReference>
<dbReference type="STRING" id="1678840.ATC1_12392"/>
<feature type="binding site" evidence="9">
    <location>
        <begin position="71"/>
        <end position="75"/>
    </location>
    <ligand>
        <name>substrate</name>
    </ligand>
</feature>
<comment type="subcellular location">
    <subcellularLocation>
        <location evidence="1 9">Cytoplasm</location>
    </subcellularLocation>
</comment>
<evidence type="ECO:0000259" key="10">
    <source>
        <dbReference type="Pfam" id="PF01180"/>
    </source>
</evidence>
<keyword evidence="4 9" id="KW-0963">Cytoplasm</keyword>